<organism evidence="2 3">
    <name type="scientific">Micromonospora kangleipakensis</name>
    <dbReference type="NCBI Taxonomy" id="1077942"/>
    <lineage>
        <taxon>Bacteria</taxon>
        <taxon>Bacillati</taxon>
        <taxon>Actinomycetota</taxon>
        <taxon>Actinomycetes</taxon>
        <taxon>Micromonosporales</taxon>
        <taxon>Micromonosporaceae</taxon>
        <taxon>Micromonospora</taxon>
    </lineage>
</organism>
<comment type="caution">
    <text evidence="2">The sequence shown here is derived from an EMBL/GenBank/DDBJ whole genome shotgun (WGS) entry which is preliminary data.</text>
</comment>
<dbReference type="EMBL" id="SHLD01000001">
    <property type="protein sequence ID" value="RZU75276.1"/>
    <property type="molecule type" value="Genomic_DNA"/>
</dbReference>
<keyword evidence="3" id="KW-1185">Reference proteome</keyword>
<dbReference type="InterPro" id="IPR004675">
    <property type="entry name" value="AhpD_core"/>
</dbReference>
<dbReference type="GO" id="GO:0051920">
    <property type="term" value="F:peroxiredoxin activity"/>
    <property type="evidence" value="ECO:0007669"/>
    <property type="project" value="InterPro"/>
</dbReference>
<keyword evidence="2" id="KW-0560">Oxidoreductase</keyword>
<evidence type="ECO:0000313" key="2">
    <source>
        <dbReference type="EMBL" id="RZU75276.1"/>
    </source>
</evidence>
<evidence type="ECO:0000259" key="1">
    <source>
        <dbReference type="Pfam" id="PF02627"/>
    </source>
</evidence>
<gene>
    <name evidence="2" type="ORF">EV384_3808</name>
</gene>
<accession>A0A4V2GDB7</accession>
<dbReference type="InterPro" id="IPR003779">
    <property type="entry name" value="CMD-like"/>
</dbReference>
<protein>
    <submittedName>
        <fullName evidence="2">Putative peroxidase-related enzyme</fullName>
    </submittedName>
</protein>
<sequence length="212" mass="22458">MPPGHDRLCLSPGSIAGGTCRSRSGRERDVIAHIDLGFDERQHPGIRGLTRFRPETAGPLNALAETLLRAPHPTLTPGERELIAAYVSALNDCGFCRASHSATAAAQLPAGMSLVEQVRADVDAAPVGEKLRALLRIAAAVQRGGREVTGELVDAARAAGATDLELHDTVLIAAAFCMYNRYVDGLAAFTPEDPRAYEMAARHLVAHGYDAG</sequence>
<dbReference type="InterPro" id="IPR029032">
    <property type="entry name" value="AhpD-like"/>
</dbReference>
<dbReference type="PANTHER" id="PTHR35446:SF2">
    <property type="entry name" value="CARBOXYMUCONOLACTONE DECARBOXYLASE-LIKE DOMAIN-CONTAINING PROTEIN"/>
    <property type="match status" value="1"/>
</dbReference>
<evidence type="ECO:0000313" key="3">
    <source>
        <dbReference type="Proteomes" id="UP000294114"/>
    </source>
</evidence>
<dbReference type="AlphaFoldDB" id="A0A4V2GDB7"/>
<dbReference type="SUPFAM" id="SSF69118">
    <property type="entry name" value="AhpD-like"/>
    <property type="match status" value="1"/>
</dbReference>
<dbReference type="NCBIfam" id="TIGR00778">
    <property type="entry name" value="ahpD_dom"/>
    <property type="match status" value="1"/>
</dbReference>
<dbReference type="Proteomes" id="UP000294114">
    <property type="component" value="Unassembled WGS sequence"/>
</dbReference>
<feature type="domain" description="Carboxymuconolactone decarboxylase-like" evidence="1">
    <location>
        <begin position="54"/>
        <end position="105"/>
    </location>
</feature>
<keyword evidence="2" id="KW-0575">Peroxidase</keyword>
<name>A0A4V2GDB7_9ACTN</name>
<proteinExistence type="predicted"/>
<dbReference type="Gene3D" id="1.20.1290.10">
    <property type="entry name" value="AhpD-like"/>
    <property type="match status" value="1"/>
</dbReference>
<dbReference type="Pfam" id="PF02627">
    <property type="entry name" value="CMD"/>
    <property type="match status" value="1"/>
</dbReference>
<reference evidence="2 3" key="1">
    <citation type="submission" date="2019-02" db="EMBL/GenBank/DDBJ databases">
        <title>Sequencing the genomes of 1000 actinobacteria strains.</title>
        <authorList>
            <person name="Klenk H.-P."/>
        </authorList>
    </citation>
    <scope>NUCLEOTIDE SEQUENCE [LARGE SCALE GENOMIC DNA]</scope>
    <source>
        <strain evidence="2 3">DSM 45612</strain>
    </source>
</reference>
<dbReference type="PANTHER" id="PTHR35446">
    <property type="entry name" value="SI:CH211-175M2.5"/>
    <property type="match status" value="1"/>
</dbReference>